<dbReference type="InterPro" id="IPR029062">
    <property type="entry name" value="Class_I_gatase-like"/>
</dbReference>
<evidence type="ECO:0000313" key="4">
    <source>
        <dbReference type="EMBL" id="SUY24609.1"/>
    </source>
</evidence>
<keyword evidence="3 4" id="KW-0012">Acyltransferase</keyword>
<evidence type="ECO:0000256" key="2">
    <source>
        <dbReference type="ARBA" id="ARBA00022679"/>
    </source>
</evidence>
<evidence type="ECO:0000256" key="3">
    <source>
        <dbReference type="ARBA" id="ARBA00023315"/>
    </source>
</evidence>
<keyword evidence="1" id="KW-0028">Amino-acid biosynthesis</keyword>
<dbReference type="EC" id="2.3.1.46" evidence="4"/>
<reference evidence="4" key="1">
    <citation type="submission" date="2018-06" db="EMBL/GenBank/DDBJ databases">
        <authorList>
            <consortium name="Pathogen Informatics"/>
            <person name="Doyle S."/>
        </authorList>
    </citation>
    <scope>NUCLEOTIDE SEQUENCE</scope>
    <source>
        <strain evidence="4">NCTC13307</strain>
    </source>
</reference>
<dbReference type="GO" id="GO:0008899">
    <property type="term" value="F:homoserine O-succinyltransferase activity"/>
    <property type="evidence" value="ECO:0007669"/>
    <property type="project" value="UniProtKB-EC"/>
</dbReference>
<dbReference type="GO" id="GO:0008652">
    <property type="term" value="P:amino acid biosynthetic process"/>
    <property type="evidence" value="ECO:0007669"/>
    <property type="project" value="UniProtKB-KW"/>
</dbReference>
<dbReference type="Gene3D" id="3.40.50.880">
    <property type="match status" value="1"/>
</dbReference>
<protein>
    <submittedName>
        <fullName evidence="4">Homoserine O-succinyltransferase</fullName>
        <ecNumber evidence="4">2.3.1.46</ecNumber>
    </submittedName>
</protein>
<accession>A0A381IC71</accession>
<dbReference type="AlphaFoldDB" id="A0A381IC71"/>
<name>A0A381IC71_CLODI</name>
<dbReference type="PANTHER" id="PTHR20919:SF0">
    <property type="entry name" value="HOMOSERINE O-SUCCINYLTRANSFERASE"/>
    <property type="match status" value="1"/>
</dbReference>
<gene>
    <name evidence="4" type="primary">metA_1</name>
    <name evidence="4" type="ORF">NCTC13307_02363</name>
</gene>
<dbReference type="SUPFAM" id="SSF52317">
    <property type="entry name" value="Class I glutamine amidotransferase-like"/>
    <property type="match status" value="1"/>
</dbReference>
<evidence type="ECO:0000256" key="1">
    <source>
        <dbReference type="ARBA" id="ARBA00022605"/>
    </source>
</evidence>
<dbReference type="Pfam" id="PF04204">
    <property type="entry name" value="HTS"/>
    <property type="match status" value="1"/>
</dbReference>
<proteinExistence type="predicted"/>
<dbReference type="EMBL" id="UFWD01000001">
    <property type="protein sequence ID" value="SUY24609.1"/>
    <property type="molecule type" value="Genomic_DNA"/>
</dbReference>
<sequence>MALILPKGLPVINKLLDEGIDVIYKEDFKKELKYEENIDTKIAILNLMPIKIDTELDLLRRIDKTGFNVSVEFIKISTRESKRSCNEYVKEFYKTFDEAKGEYFDGFIITGAPVEQMEFEEVDYWNELEEIMDYSKRKTKSTLYICWAAQASLYKYYNVKKLPLSQKCFGVFKHKVDKDSKIVGWI</sequence>
<organism evidence="4">
    <name type="scientific">Clostridioides difficile</name>
    <name type="common">Peptoclostridium difficile</name>
    <dbReference type="NCBI Taxonomy" id="1496"/>
    <lineage>
        <taxon>Bacteria</taxon>
        <taxon>Bacillati</taxon>
        <taxon>Bacillota</taxon>
        <taxon>Clostridia</taxon>
        <taxon>Peptostreptococcales</taxon>
        <taxon>Peptostreptococcaceae</taxon>
        <taxon>Clostridioides</taxon>
    </lineage>
</organism>
<dbReference type="PANTHER" id="PTHR20919">
    <property type="entry name" value="HOMOSERINE O-SUCCINYLTRANSFERASE"/>
    <property type="match status" value="1"/>
</dbReference>
<keyword evidence="2 4" id="KW-0808">Transferase</keyword>
<dbReference type="InterPro" id="IPR033752">
    <property type="entry name" value="MetA_family"/>
</dbReference>